<feature type="transmembrane region" description="Helical" evidence="8">
    <location>
        <begin position="44"/>
        <end position="64"/>
    </location>
</feature>
<evidence type="ECO:0000256" key="8">
    <source>
        <dbReference type="RuleBase" id="RU363041"/>
    </source>
</evidence>
<feature type="transmembrane region" description="Helical" evidence="8">
    <location>
        <begin position="102"/>
        <end position="119"/>
    </location>
</feature>
<evidence type="ECO:0000256" key="7">
    <source>
        <dbReference type="ARBA" id="ARBA00023136"/>
    </source>
</evidence>
<sequence>MLSDPWTYALALFAAICIGLAKTGFSGISLIGVFILADVYGAKTSVGVALPLMIVADFMAYPAFINHGSWKPVWKLLGPALFGILAGWLLLGAINDHLARRLIGGCILLMVGIQGFRRLDPERFERVAHSRGFGLVTGTFGGFASMLANAAGPVVQLYLLGKNIPKMELIGISARFFLLINLIKVPFNAGLDLITTASLVDNAKLLPGVIAGVIAGRWLIKHVPQAVFAWMVIVFSLVAGLRLLIW</sequence>
<dbReference type="Pfam" id="PF01925">
    <property type="entry name" value="TauE"/>
    <property type="match status" value="1"/>
</dbReference>
<dbReference type="InterPro" id="IPR002781">
    <property type="entry name" value="TM_pro_TauE-like"/>
</dbReference>
<evidence type="ECO:0000256" key="3">
    <source>
        <dbReference type="ARBA" id="ARBA00022448"/>
    </source>
</evidence>
<dbReference type="InterPro" id="IPR052017">
    <property type="entry name" value="TSUP"/>
</dbReference>
<evidence type="ECO:0000256" key="2">
    <source>
        <dbReference type="ARBA" id="ARBA00009142"/>
    </source>
</evidence>
<evidence type="ECO:0000256" key="5">
    <source>
        <dbReference type="ARBA" id="ARBA00022692"/>
    </source>
</evidence>
<feature type="transmembrane region" description="Helical" evidence="8">
    <location>
        <begin position="6"/>
        <end position="37"/>
    </location>
</feature>
<dbReference type="PANTHER" id="PTHR30269:SF23">
    <property type="entry name" value="MEMBRANE TRANSPORTER PROTEIN YDHB-RELATED"/>
    <property type="match status" value="1"/>
</dbReference>
<dbReference type="RefSeq" id="WP_200271176.1">
    <property type="nucleotide sequence ID" value="NZ_JAENIJ010000019.1"/>
</dbReference>
<keyword evidence="5 8" id="KW-0812">Transmembrane</keyword>
<dbReference type="PANTHER" id="PTHR30269">
    <property type="entry name" value="TRANSMEMBRANE PROTEIN YFCA"/>
    <property type="match status" value="1"/>
</dbReference>
<protein>
    <recommendedName>
        <fullName evidence="8">Probable membrane transporter protein</fullName>
    </recommendedName>
</protein>
<keyword evidence="4 8" id="KW-1003">Cell membrane</keyword>
<evidence type="ECO:0000256" key="1">
    <source>
        <dbReference type="ARBA" id="ARBA00004651"/>
    </source>
</evidence>
<gene>
    <name evidence="9" type="ORF">JIN85_12540</name>
</gene>
<evidence type="ECO:0000313" key="10">
    <source>
        <dbReference type="Proteomes" id="UP000603141"/>
    </source>
</evidence>
<comment type="similarity">
    <text evidence="2 8">Belongs to the 4-toluene sulfonate uptake permease (TSUP) (TC 2.A.102) family.</text>
</comment>
<name>A0A934S9B3_9BACT</name>
<organism evidence="9 10">
    <name type="scientific">Luteolibacter pohnpeiensis</name>
    <dbReference type="NCBI Taxonomy" id="454153"/>
    <lineage>
        <taxon>Bacteria</taxon>
        <taxon>Pseudomonadati</taxon>
        <taxon>Verrucomicrobiota</taxon>
        <taxon>Verrucomicrobiia</taxon>
        <taxon>Verrucomicrobiales</taxon>
        <taxon>Verrucomicrobiaceae</taxon>
        <taxon>Luteolibacter</taxon>
    </lineage>
</organism>
<keyword evidence="3" id="KW-0813">Transport</keyword>
<comment type="subcellular location">
    <subcellularLocation>
        <location evidence="1 8">Cell membrane</location>
        <topology evidence="1 8">Multi-pass membrane protein</topology>
    </subcellularLocation>
</comment>
<evidence type="ECO:0000256" key="4">
    <source>
        <dbReference type="ARBA" id="ARBA00022475"/>
    </source>
</evidence>
<feature type="transmembrane region" description="Helical" evidence="8">
    <location>
        <begin position="139"/>
        <end position="160"/>
    </location>
</feature>
<dbReference type="AlphaFoldDB" id="A0A934S9B3"/>
<dbReference type="GO" id="GO:0005886">
    <property type="term" value="C:plasma membrane"/>
    <property type="evidence" value="ECO:0007669"/>
    <property type="project" value="UniProtKB-SubCell"/>
</dbReference>
<proteinExistence type="inferred from homology"/>
<feature type="transmembrane region" description="Helical" evidence="8">
    <location>
        <begin position="76"/>
        <end position="95"/>
    </location>
</feature>
<keyword evidence="6 8" id="KW-1133">Transmembrane helix</keyword>
<dbReference type="Proteomes" id="UP000603141">
    <property type="component" value="Unassembled WGS sequence"/>
</dbReference>
<evidence type="ECO:0000256" key="6">
    <source>
        <dbReference type="ARBA" id="ARBA00022989"/>
    </source>
</evidence>
<evidence type="ECO:0000313" key="9">
    <source>
        <dbReference type="EMBL" id="MBK1883246.1"/>
    </source>
</evidence>
<keyword evidence="10" id="KW-1185">Reference proteome</keyword>
<feature type="transmembrane region" description="Helical" evidence="8">
    <location>
        <begin position="227"/>
        <end position="245"/>
    </location>
</feature>
<accession>A0A934S9B3</accession>
<keyword evidence="7 8" id="KW-0472">Membrane</keyword>
<dbReference type="EMBL" id="JAENIJ010000019">
    <property type="protein sequence ID" value="MBK1883246.1"/>
    <property type="molecule type" value="Genomic_DNA"/>
</dbReference>
<comment type="caution">
    <text evidence="9">The sequence shown here is derived from an EMBL/GenBank/DDBJ whole genome shotgun (WGS) entry which is preliminary data.</text>
</comment>
<reference evidence="9" key="1">
    <citation type="submission" date="2021-01" db="EMBL/GenBank/DDBJ databases">
        <title>Modified the classification status of verrucomicrobia.</title>
        <authorList>
            <person name="Feng X."/>
        </authorList>
    </citation>
    <scope>NUCLEOTIDE SEQUENCE</scope>
    <source>
        <strain evidence="9">KCTC 22041</strain>
    </source>
</reference>
<feature type="transmembrane region" description="Helical" evidence="8">
    <location>
        <begin position="172"/>
        <end position="191"/>
    </location>
</feature>